<name>A0A3A6PB60_9BACL</name>
<keyword evidence="2" id="KW-0378">Hydrolase</keyword>
<dbReference type="SUPFAM" id="SSF53098">
    <property type="entry name" value="Ribonuclease H-like"/>
    <property type="match status" value="1"/>
</dbReference>
<feature type="domain" description="Exonuclease" evidence="1">
    <location>
        <begin position="31"/>
        <end position="206"/>
    </location>
</feature>
<accession>A0A3A6PB60</accession>
<organism evidence="2 3">
    <name type="scientific">Paenibacillus pinisoli</name>
    <dbReference type="NCBI Taxonomy" id="1276110"/>
    <lineage>
        <taxon>Bacteria</taxon>
        <taxon>Bacillati</taxon>
        <taxon>Bacillota</taxon>
        <taxon>Bacilli</taxon>
        <taxon>Bacillales</taxon>
        <taxon>Paenibacillaceae</taxon>
        <taxon>Paenibacillus</taxon>
    </lineage>
</organism>
<reference evidence="2 3" key="1">
    <citation type="submission" date="2018-09" db="EMBL/GenBank/DDBJ databases">
        <title>Paenibacillus aracenensis nov. sp. isolated from a cave in southern Spain.</title>
        <authorList>
            <person name="Jurado V."/>
            <person name="Gutierrez-Patricio S."/>
            <person name="Gonzalez-Pimentel J.L."/>
            <person name="Miller A.Z."/>
            <person name="Laiz L."/>
            <person name="Saiz-Jimenez C."/>
        </authorList>
    </citation>
    <scope>NUCLEOTIDE SEQUENCE [LARGE SCALE GENOMIC DNA]</scope>
    <source>
        <strain evidence="2 3">JCM 19203</strain>
    </source>
</reference>
<dbReference type="GO" id="GO:0003676">
    <property type="term" value="F:nucleic acid binding"/>
    <property type="evidence" value="ECO:0007669"/>
    <property type="project" value="InterPro"/>
</dbReference>
<sequence>MDGSGSMKLQLISEAEYAVSELQMDNLMSHHYCVFDIEATGPDPEKDHITQIGAVRFSIGRHNNLESAASYMSYVQSPVPISPFIEQLTGVTNQHIANAPGWDKVYKEFLDFAEGTVLVTQAGYEYDWPLIQAECYRRSIAGLSMPILDTKVLYQYVYPEEKEVISTNLLLKRVGVDDSGLARHDALDDSRLIAKIFVRLMEQYRERSIDSLKIINPMTVKRFQLPET</sequence>
<evidence type="ECO:0000313" key="2">
    <source>
        <dbReference type="EMBL" id="RJX37627.1"/>
    </source>
</evidence>
<gene>
    <name evidence="2" type="ORF">D3P09_21875</name>
</gene>
<dbReference type="PANTHER" id="PTHR30231">
    <property type="entry name" value="DNA POLYMERASE III SUBUNIT EPSILON"/>
    <property type="match status" value="1"/>
</dbReference>
<evidence type="ECO:0000259" key="1">
    <source>
        <dbReference type="SMART" id="SM00479"/>
    </source>
</evidence>
<keyword evidence="2" id="KW-0540">Nuclease</keyword>
<dbReference type="OrthoDB" id="9776650at2"/>
<dbReference type="Gene3D" id="3.30.420.10">
    <property type="entry name" value="Ribonuclease H-like superfamily/Ribonuclease H"/>
    <property type="match status" value="1"/>
</dbReference>
<dbReference type="AlphaFoldDB" id="A0A3A6PB60"/>
<comment type="caution">
    <text evidence="2">The sequence shown here is derived from an EMBL/GenBank/DDBJ whole genome shotgun (WGS) entry which is preliminary data.</text>
</comment>
<dbReference type="EMBL" id="QXQB01000005">
    <property type="protein sequence ID" value="RJX37627.1"/>
    <property type="molecule type" value="Genomic_DNA"/>
</dbReference>
<dbReference type="CDD" id="cd06127">
    <property type="entry name" value="DEDDh"/>
    <property type="match status" value="1"/>
</dbReference>
<keyword evidence="3" id="KW-1185">Reference proteome</keyword>
<dbReference type="InterPro" id="IPR012337">
    <property type="entry name" value="RNaseH-like_sf"/>
</dbReference>
<dbReference type="GO" id="GO:0008408">
    <property type="term" value="F:3'-5' exonuclease activity"/>
    <property type="evidence" value="ECO:0007669"/>
    <property type="project" value="TreeGrafter"/>
</dbReference>
<dbReference type="Pfam" id="PF00929">
    <property type="entry name" value="RNase_T"/>
    <property type="match status" value="1"/>
</dbReference>
<dbReference type="Proteomes" id="UP000267798">
    <property type="component" value="Unassembled WGS sequence"/>
</dbReference>
<evidence type="ECO:0000313" key="3">
    <source>
        <dbReference type="Proteomes" id="UP000267798"/>
    </source>
</evidence>
<dbReference type="SMART" id="SM00479">
    <property type="entry name" value="EXOIII"/>
    <property type="match status" value="1"/>
</dbReference>
<dbReference type="InterPro" id="IPR013520">
    <property type="entry name" value="Ribonucl_H"/>
</dbReference>
<dbReference type="PANTHER" id="PTHR30231:SF41">
    <property type="entry name" value="DNA POLYMERASE III SUBUNIT EPSILON"/>
    <property type="match status" value="1"/>
</dbReference>
<protein>
    <submittedName>
        <fullName evidence="2">3'-5' exonuclease</fullName>
    </submittedName>
</protein>
<keyword evidence="2" id="KW-0269">Exonuclease</keyword>
<dbReference type="InterPro" id="IPR036397">
    <property type="entry name" value="RNaseH_sf"/>
</dbReference>
<dbReference type="GO" id="GO:0005829">
    <property type="term" value="C:cytosol"/>
    <property type="evidence" value="ECO:0007669"/>
    <property type="project" value="TreeGrafter"/>
</dbReference>
<dbReference type="GO" id="GO:0045004">
    <property type="term" value="P:DNA replication proofreading"/>
    <property type="evidence" value="ECO:0007669"/>
    <property type="project" value="TreeGrafter"/>
</dbReference>
<proteinExistence type="predicted"/>